<comment type="caution">
    <text evidence="4">The sequence shown here is derived from an EMBL/GenBank/DDBJ whole genome shotgun (WGS) entry which is preliminary data.</text>
</comment>
<evidence type="ECO:0000256" key="2">
    <source>
        <dbReference type="ARBA" id="ARBA00022490"/>
    </source>
</evidence>
<name>A0A6G0X8F7_9STRA</name>
<dbReference type="SMART" id="SM00368">
    <property type="entry name" value="LRR_RI"/>
    <property type="match status" value="3"/>
</dbReference>
<dbReference type="GO" id="GO:0005856">
    <property type="term" value="C:cytoskeleton"/>
    <property type="evidence" value="ECO:0007669"/>
    <property type="project" value="UniProtKB-SubCell"/>
</dbReference>
<dbReference type="SUPFAM" id="SSF52047">
    <property type="entry name" value="RNI-like"/>
    <property type="match status" value="1"/>
</dbReference>
<dbReference type="Proteomes" id="UP000481153">
    <property type="component" value="Unassembled WGS sequence"/>
</dbReference>
<accession>A0A6G0X8F7</accession>
<evidence type="ECO:0000256" key="3">
    <source>
        <dbReference type="ARBA" id="ARBA00023212"/>
    </source>
</evidence>
<gene>
    <name evidence="4" type="ORF">Ae201684_007310</name>
</gene>
<dbReference type="Pfam" id="PF13516">
    <property type="entry name" value="LRR_6"/>
    <property type="match status" value="2"/>
</dbReference>
<dbReference type="PANTHER" id="PTHR24107:SF2">
    <property type="entry name" value="NLR FAMILY CARD DOMAIN CONTAINING 3"/>
    <property type="match status" value="1"/>
</dbReference>
<keyword evidence="2" id="KW-0963">Cytoplasm</keyword>
<dbReference type="AlphaFoldDB" id="A0A6G0X8F7"/>
<dbReference type="InterPro" id="IPR052410">
    <property type="entry name" value="DRC5"/>
</dbReference>
<sequence>MNKRFQRMTVADVDAWPLPLELIHYMVEFLPNEASFLIYYASYSQPKSEAKDTACLEALTEFRGEASEETTWPHLVLTKPSDLANLYVQTAIPFYPHVDLRFDHVFDVDLLFSKMSPTSNVFIELLPKADAEFPTPVTEYYDKLGKLPVVGVSKLEGQKDIAAVDHFALVLPRWTNKLKSLSITFSKTIPDVFFEFLKTCHLDSLDLSLEGEDTEQGDALMPCLTHWLTNNPAKSFRFYHWDKLDCDPKIYLDFCTAVAESSSLETLFLTPFPDFLLQEGFHIPDNVTHLGAGVYGEEDEGLDHIKMIQLCLLLAASDVESLTIMEPVTTLQVRMLMSNMPNTSLKELIMNGAKVGDRGVYAIAHAFAASGLESLHLAKNDITDRGADDISMAMAMAERDLKTINLDGNKIGPMGFCGLITTLRQRNHVTEELSVRGNTMLNKKFAGTLMQKFGPEDGSTRVLV</sequence>
<keyword evidence="3" id="KW-0206">Cytoskeleton</keyword>
<keyword evidence="5" id="KW-1185">Reference proteome</keyword>
<dbReference type="VEuPathDB" id="FungiDB:AeMF1_004386"/>
<dbReference type="InterPro" id="IPR032675">
    <property type="entry name" value="LRR_dom_sf"/>
</dbReference>
<protein>
    <submittedName>
        <fullName evidence="4">Uncharacterized protein</fullName>
    </submittedName>
</protein>
<dbReference type="EMBL" id="VJMJ01000089">
    <property type="protein sequence ID" value="KAF0736289.1"/>
    <property type="molecule type" value="Genomic_DNA"/>
</dbReference>
<evidence type="ECO:0000313" key="4">
    <source>
        <dbReference type="EMBL" id="KAF0736289.1"/>
    </source>
</evidence>
<proteinExistence type="predicted"/>
<reference evidence="4 5" key="1">
    <citation type="submission" date="2019-07" db="EMBL/GenBank/DDBJ databases">
        <title>Genomics analysis of Aphanomyces spp. identifies a new class of oomycete effector associated with host adaptation.</title>
        <authorList>
            <person name="Gaulin E."/>
        </authorList>
    </citation>
    <scope>NUCLEOTIDE SEQUENCE [LARGE SCALE GENOMIC DNA]</scope>
    <source>
        <strain evidence="4 5">ATCC 201684</strain>
    </source>
</reference>
<comment type="subcellular location">
    <subcellularLocation>
        <location evidence="1">Cytoplasm</location>
        <location evidence="1">Cytoskeleton</location>
    </subcellularLocation>
</comment>
<evidence type="ECO:0000256" key="1">
    <source>
        <dbReference type="ARBA" id="ARBA00004245"/>
    </source>
</evidence>
<dbReference type="Gene3D" id="3.80.10.10">
    <property type="entry name" value="Ribonuclease Inhibitor"/>
    <property type="match status" value="1"/>
</dbReference>
<organism evidence="4 5">
    <name type="scientific">Aphanomyces euteiches</name>
    <dbReference type="NCBI Taxonomy" id="100861"/>
    <lineage>
        <taxon>Eukaryota</taxon>
        <taxon>Sar</taxon>
        <taxon>Stramenopiles</taxon>
        <taxon>Oomycota</taxon>
        <taxon>Saprolegniomycetes</taxon>
        <taxon>Saprolegniales</taxon>
        <taxon>Verrucalvaceae</taxon>
        <taxon>Aphanomyces</taxon>
    </lineage>
</organism>
<dbReference type="InterPro" id="IPR001611">
    <property type="entry name" value="Leu-rich_rpt"/>
</dbReference>
<dbReference type="PANTHER" id="PTHR24107">
    <property type="entry name" value="YNEIN REGULATORY COMPLEX SUBUNIT 5"/>
    <property type="match status" value="1"/>
</dbReference>
<evidence type="ECO:0000313" key="5">
    <source>
        <dbReference type="Proteomes" id="UP000481153"/>
    </source>
</evidence>